<sequence>MQRIPITPRPNWTQKIADQGFLFYDIDSYYNESAAYAFTAAEIDVIEKATSELQRMCLEVVDHVVNKKLYKEFHIQPAFADFIEWSWKNDNPSFYGRFDLAYNGTDIKMLEFNADTPTSLLEASVIQWYWLQEFDPMYDQFNSIHEKLVAHMQACKQWLYNGPLYFACIKDSVEDYMTVKYLEDCAFQADILTGFTYMEDIGVDDPGHFHTAAGQPLTNVFKLYPWEWLFNEEFSSYLPHNMDHTLWIEPPYKAILSNKMLLVYLHELFPDSPYILPAYFNKDGGMRHYVKKPVYSREGANVSIVWNGRTIEEQGGDYGSEGFVYQEYFELPDFKHNKPVLGSWIIGGMPAGMGIRESSGLITGNGSRFCPHYFI</sequence>
<keyword evidence="5" id="KW-0460">Magnesium</keyword>
<keyword evidence="1" id="KW-0436">Ligase</keyword>
<feature type="domain" description="Glutathionylspermidine synthase pre-ATP-grasp-like" evidence="6">
    <location>
        <begin position="12"/>
        <end position="374"/>
    </location>
</feature>
<dbReference type="SUPFAM" id="SSF52440">
    <property type="entry name" value="PreATP-grasp domain"/>
    <property type="match status" value="1"/>
</dbReference>
<dbReference type="EMBL" id="FQUO01000012">
    <property type="protein sequence ID" value="SHF81211.1"/>
    <property type="molecule type" value="Genomic_DNA"/>
</dbReference>
<dbReference type="InterPro" id="IPR005494">
    <property type="entry name" value="GSPS_pre-ATP-grasp-like_dom"/>
</dbReference>
<dbReference type="OrthoDB" id="9765517at2"/>
<dbReference type="Pfam" id="PF03738">
    <property type="entry name" value="GSP_synth"/>
    <property type="match status" value="1"/>
</dbReference>
<keyword evidence="4" id="KW-0067">ATP-binding</keyword>
<evidence type="ECO:0000256" key="1">
    <source>
        <dbReference type="ARBA" id="ARBA00022598"/>
    </source>
</evidence>
<dbReference type="GO" id="GO:0016874">
    <property type="term" value="F:ligase activity"/>
    <property type="evidence" value="ECO:0007669"/>
    <property type="project" value="UniProtKB-KW"/>
</dbReference>
<dbReference type="Gene3D" id="3.30.1490.330">
    <property type="match status" value="1"/>
</dbReference>
<evidence type="ECO:0000259" key="6">
    <source>
        <dbReference type="Pfam" id="PF03738"/>
    </source>
</evidence>
<proteinExistence type="predicted"/>
<name>A0A1M5EQ05_9BACT</name>
<evidence type="ECO:0000313" key="8">
    <source>
        <dbReference type="Proteomes" id="UP000184368"/>
    </source>
</evidence>
<dbReference type="Proteomes" id="UP000184368">
    <property type="component" value="Unassembled WGS sequence"/>
</dbReference>
<evidence type="ECO:0000256" key="4">
    <source>
        <dbReference type="ARBA" id="ARBA00022840"/>
    </source>
</evidence>
<dbReference type="GO" id="GO:0046872">
    <property type="term" value="F:metal ion binding"/>
    <property type="evidence" value="ECO:0007669"/>
    <property type="project" value="UniProtKB-KW"/>
</dbReference>
<dbReference type="GO" id="GO:0005524">
    <property type="term" value="F:ATP binding"/>
    <property type="evidence" value="ECO:0007669"/>
    <property type="project" value="UniProtKB-KW"/>
</dbReference>
<dbReference type="SUPFAM" id="SSF56059">
    <property type="entry name" value="Glutathione synthetase ATP-binding domain-like"/>
    <property type="match status" value="1"/>
</dbReference>
<gene>
    <name evidence="7" type="ORF">SAMN05444008_112134</name>
</gene>
<dbReference type="InterPro" id="IPR016185">
    <property type="entry name" value="PreATP-grasp_dom_sf"/>
</dbReference>
<organism evidence="7 8">
    <name type="scientific">Cnuella takakiae</name>
    <dbReference type="NCBI Taxonomy" id="1302690"/>
    <lineage>
        <taxon>Bacteria</taxon>
        <taxon>Pseudomonadati</taxon>
        <taxon>Bacteroidota</taxon>
        <taxon>Chitinophagia</taxon>
        <taxon>Chitinophagales</taxon>
        <taxon>Chitinophagaceae</taxon>
        <taxon>Cnuella</taxon>
    </lineage>
</organism>
<evidence type="ECO:0000256" key="3">
    <source>
        <dbReference type="ARBA" id="ARBA00022741"/>
    </source>
</evidence>
<reference evidence="7 8" key="1">
    <citation type="submission" date="2016-11" db="EMBL/GenBank/DDBJ databases">
        <authorList>
            <person name="Jaros S."/>
            <person name="Januszkiewicz K."/>
            <person name="Wedrychowicz H."/>
        </authorList>
    </citation>
    <scope>NUCLEOTIDE SEQUENCE [LARGE SCALE GENOMIC DNA]</scope>
    <source>
        <strain evidence="7 8">DSM 26897</strain>
    </source>
</reference>
<evidence type="ECO:0000313" key="7">
    <source>
        <dbReference type="EMBL" id="SHF81211.1"/>
    </source>
</evidence>
<evidence type="ECO:0000256" key="2">
    <source>
        <dbReference type="ARBA" id="ARBA00022723"/>
    </source>
</evidence>
<evidence type="ECO:0000256" key="5">
    <source>
        <dbReference type="ARBA" id="ARBA00022842"/>
    </source>
</evidence>
<dbReference type="STRING" id="1302690.BUE76_04570"/>
<keyword evidence="3" id="KW-0547">Nucleotide-binding</keyword>
<dbReference type="AlphaFoldDB" id="A0A1M5EQ05"/>
<dbReference type="RefSeq" id="WP_073045035.1">
    <property type="nucleotide sequence ID" value="NZ_FQUO01000012.1"/>
</dbReference>
<keyword evidence="2" id="KW-0479">Metal-binding</keyword>
<accession>A0A1M5EQ05</accession>
<protein>
    <submittedName>
        <fullName evidence="7">Glutathionylspermidine synthase</fullName>
    </submittedName>
</protein>
<keyword evidence="8" id="KW-1185">Reference proteome</keyword>